<dbReference type="EMBL" id="JACXVP010000009">
    <property type="protein sequence ID" value="KAG5585153.1"/>
    <property type="molecule type" value="Genomic_DNA"/>
</dbReference>
<name>A0A9J5X9Y4_SOLCO</name>
<sequence>MAVYLSLVNLKELWELMIHVSLKFKMKPLKTENEVGSNIKSTIIYVFFMPGNTPSNSFLPQSSDLVKKYIKEIETSSIEKDRGQGLKKNSMVHEKENMQINTSFPTSAIRVEKCTKEVETRFFKTYIFCKSVMFSTF</sequence>
<dbReference type="OrthoDB" id="1301128at2759"/>
<reference evidence="1 2" key="1">
    <citation type="submission" date="2020-09" db="EMBL/GenBank/DDBJ databases">
        <title>De no assembly of potato wild relative species, Solanum commersonii.</title>
        <authorList>
            <person name="Cho K."/>
        </authorList>
    </citation>
    <scope>NUCLEOTIDE SEQUENCE [LARGE SCALE GENOMIC DNA]</scope>
    <source>
        <strain evidence="1">LZ3.2</strain>
        <tissue evidence="1">Leaf</tissue>
    </source>
</reference>
<gene>
    <name evidence="1" type="ORF">H5410_045587</name>
</gene>
<comment type="caution">
    <text evidence="1">The sequence shown here is derived from an EMBL/GenBank/DDBJ whole genome shotgun (WGS) entry which is preliminary data.</text>
</comment>
<accession>A0A9J5X9Y4</accession>
<evidence type="ECO:0000313" key="1">
    <source>
        <dbReference type="EMBL" id="KAG5585153.1"/>
    </source>
</evidence>
<evidence type="ECO:0000313" key="2">
    <source>
        <dbReference type="Proteomes" id="UP000824120"/>
    </source>
</evidence>
<proteinExistence type="predicted"/>
<keyword evidence="2" id="KW-1185">Reference proteome</keyword>
<dbReference type="AlphaFoldDB" id="A0A9J5X9Y4"/>
<organism evidence="1 2">
    <name type="scientific">Solanum commersonii</name>
    <name type="common">Commerson's wild potato</name>
    <name type="synonym">Commerson's nightshade</name>
    <dbReference type="NCBI Taxonomy" id="4109"/>
    <lineage>
        <taxon>Eukaryota</taxon>
        <taxon>Viridiplantae</taxon>
        <taxon>Streptophyta</taxon>
        <taxon>Embryophyta</taxon>
        <taxon>Tracheophyta</taxon>
        <taxon>Spermatophyta</taxon>
        <taxon>Magnoliopsida</taxon>
        <taxon>eudicotyledons</taxon>
        <taxon>Gunneridae</taxon>
        <taxon>Pentapetalae</taxon>
        <taxon>asterids</taxon>
        <taxon>lamiids</taxon>
        <taxon>Solanales</taxon>
        <taxon>Solanaceae</taxon>
        <taxon>Solanoideae</taxon>
        <taxon>Solaneae</taxon>
        <taxon>Solanum</taxon>
    </lineage>
</organism>
<dbReference type="Proteomes" id="UP000824120">
    <property type="component" value="Chromosome 9"/>
</dbReference>
<protein>
    <submittedName>
        <fullName evidence="1">Uncharacterized protein</fullName>
    </submittedName>
</protein>